<dbReference type="Proteomes" id="UP000261111">
    <property type="component" value="Unassembled WGS sequence"/>
</dbReference>
<dbReference type="GO" id="GO:0005886">
    <property type="term" value="C:plasma membrane"/>
    <property type="evidence" value="ECO:0007669"/>
    <property type="project" value="UniProtKB-SubCell"/>
</dbReference>
<comment type="subcellular location">
    <subcellularLocation>
        <location evidence="1 7">Cell membrane</location>
        <topology evidence="1 7">Multi-pass membrane protein</topology>
    </subcellularLocation>
</comment>
<dbReference type="EMBL" id="QVIA01000017">
    <property type="protein sequence ID" value="RGC29357.1"/>
    <property type="molecule type" value="Genomic_DNA"/>
</dbReference>
<evidence type="ECO:0000256" key="4">
    <source>
        <dbReference type="ARBA" id="ARBA00022692"/>
    </source>
</evidence>
<feature type="transmembrane region" description="Helical" evidence="7">
    <location>
        <begin position="70"/>
        <end position="91"/>
    </location>
</feature>
<keyword evidence="4 7" id="KW-0812">Transmembrane</keyword>
<dbReference type="PROSITE" id="PS50928">
    <property type="entry name" value="ABC_TM1"/>
    <property type="match status" value="1"/>
</dbReference>
<keyword evidence="6 7" id="KW-0472">Membrane</keyword>
<dbReference type="InterPro" id="IPR000515">
    <property type="entry name" value="MetI-like"/>
</dbReference>
<comment type="caution">
    <text evidence="9">The sequence shown here is derived from an EMBL/GenBank/DDBJ whole genome shotgun (WGS) entry which is preliminary data.</text>
</comment>
<comment type="similarity">
    <text evidence="7">Belongs to the binding-protein-dependent transport system permease family.</text>
</comment>
<dbReference type="GO" id="GO:0055085">
    <property type="term" value="P:transmembrane transport"/>
    <property type="evidence" value="ECO:0007669"/>
    <property type="project" value="InterPro"/>
</dbReference>
<feature type="transmembrane region" description="Helical" evidence="7">
    <location>
        <begin position="257"/>
        <end position="277"/>
    </location>
</feature>
<feature type="transmembrane region" description="Helical" evidence="7">
    <location>
        <begin position="153"/>
        <end position="173"/>
    </location>
</feature>
<dbReference type="Pfam" id="PF00528">
    <property type="entry name" value="BPD_transp_1"/>
    <property type="match status" value="1"/>
</dbReference>
<dbReference type="GeneID" id="93332032"/>
<evidence type="ECO:0000259" key="8">
    <source>
        <dbReference type="PROSITE" id="PS50928"/>
    </source>
</evidence>
<sequence>MRKRAVKMSCFYIPAICLILFFVVRPFCETVYVSLCKWNGYSPEKIFIGLENYKEMFSDKRLLTAFINTLIYGFVSTVLQNIIGLGAALFVNSRFKGNNLIRVVIYMPIMISSLIMGYIMYFFLTYDNGVLNDILGVFGKGAVDWLADGRNGVLFITIINTWQYAGYCMIIYLSGLQNISKTYIEAAEIDGAGSFARFRYITLPMLIPAITSAVMIDLIGGLKIFDGIISLTNGGPNYSTHSMMTYLNSQYFLAEKAGYASAIGITTFVMIMVVALYSNHYLEKKSIEA</sequence>
<evidence type="ECO:0000256" key="5">
    <source>
        <dbReference type="ARBA" id="ARBA00022989"/>
    </source>
</evidence>
<dbReference type="InterPro" id="IPR035906">
    <property type="entry name" value="MetI-like_sf"/>
</dbReference>
<dbReference type="RefSeq" id="WP_025653953.1">
    <property type="nucleotide sequence ID" value="NZ_QVIA01000017.1"/>
</dbReference>
<evidence type="ECO:0000256" key="7">
    <source>
        <dbReference type="RuleBase" id="RU363032"/>
    </source>
</evidence>
<proteinExistence type="inferred from homology"/>
<evidence type="ECO:0000256" key="3">
    <source>
        <dbReference type="ARBA" id="ARBA00022475"/>
    </source>
</evidence>
<feature type="transmembrane region" description="Helical" evidence="7">
    <location>
        <begin position="205"/>
        <end position="225"/>
    </location>
</feature>
<evidence type="ECO:0000313" key="9">
    <source>
        <dbReference type="EMBL" id="RGC29357.1"/>
    </source>
</evidence>
<accession>A0A3E2WQ87</accession>
<dbReference type="PANTHER" id="PTHR30193:SF37">
    <property type="entry name" value="INNER MEMBRANE ABC TRANSPORTER PERMEASE PROTEIN YCJO"/>
    <property type="match status" value="1"/>
</dbReference>
<name>A0A3E2WQ87_9FIRM</name>
<evidence type="ECO:0000313" key="10">
    <source>
        <dbReference type="Proteomes" id="UP000261111"/>
    </source>
</evidence>
<gene>
    <name evidence="9" type="ORF">DWX41_15000</name>
</gene>
<feature type="transmembrane region" description="Helical" evidence="7">
    <location>
        <begin position="103"/>
        <end position="124"/>
    </location>
</feature>
<dbReference type="AlphaFoldDB" id="A0A3E2WQ87"/>
<dbReference type="InterPro" id="IPR051393">
    <property type="entry name" value="ABC_transporter_permease"/>
</dbReference>
<keyword evidence="3" id="KW-1003">Cell membrane</keyword>
<keyword evidence="5 7" id="KW-1133">Transmembrane helix</keyword>
<organism evidence="9 10">
    <name type="scientific">Hungatella hathewayi</name>
    <dbReference type="NCBI Taxonomy" id="154046"/>
    <lineage>
        <taxon>Bacteria</taxon>
        <taxon>Bacillati</taxon>
        <taxon>Bacillota</taxon>
        <taxon>Clostridia</taxon>
        <taxon>Lachnospirales</taxon>
        <taxon>Lachnospiraceae</taxon>
        <taxon>Hungatella</taxon>
    </lineage>
</organism>
<evidence type="ECO:0000256" key="1">
    <source>
        <dbReference type="ARBA" id="ARBA00004651"/>
    </source>
</evidence>
<feature type="domain" description="ABC transmembrane type-1" evidence="8">
    <location>
        <begin position="66"/>
        <end position="278"/>
    </location>
</feature>
<evidence type="ECO:0000256" key="2">
    <source>
        <dbReference type="ARBA" id="ARBA00022448"/>
    </source>
</evidence>
<reference evidence="9 10" key="1">
    <citation type="submission" date="2018-08" db="EMBL/GenBank/DDBJ databases">
        <title>A genome reference for cultivated species of the human gut microbiota.</title>
        <authorList>
            <person name="Zou Y."/>
            <person name="Xue W."/>
            <person name="Luo G."/>
        </authorList>
    </citation>
    <scope>NUCLEOTIDE SEQUENCE [LARGE SCALE GENOMIC DNA]</scope>
    <source>
        <strain evidence="9 10">AF19-21</strain>
    </source>
</reference>
<dbReference type="SUPFAM" id="SSF161098">
    <property type="entry name" value="MetI-like"/>
    <property type="match status" value="1"/>
</dbReference>
<protein>
    <submittedName>
        <fullName evidence="9">Sugar ABC transporter permease</fullName>
    </submittedName>
</protein>
<evidence type="ECO:0000256" key="6">
    <source>
        <dbReference type="ARBA" id="ARBA00023136"/>
    </source>
</evidence>
<keyword evidence="2 7" id="KW-0813">Transport</keyword>
<dbReference type="PANTHER" id="PTHR30193">
    <property type="entry name" value="ABC TRANSPORTER PERMEASE PROTEIN"/>
    <property type="match status" value="1"/>
</dbReference>
<dbReference type="Gene3D" id="1.10.3720.10">
    <property type="entry name" value="MetI-like"/>
    <property type="match status" value="1"/>
</dbReference>
<dbReference type="CDD" id="cd06261">
    <property type="entry name" value="TM_PBP2"/>
    <property type="match status" value="1"/>
</dbReference>